<feature type="transmembrane region" description="Helical" evidence="8">
    <location>
        <begin position="153"/>
        <end position="171"/>
    </location>
</feature>
<comment type="similarity">
    <text evidence="3">Belongs to the bile acid:sodium symporter (BASS) (TC 2.A.28) family.</text>
</comment>
<dbReference type="Proteomes" id="UP000054558">
    <property type="component" value="Unassembled WGS sequence"/>
</dbReference>
<feature type="compositionally biased region" description="Polar residues" evidence="7">
    <location>
        <begin position="99"/>
        <end position="108"/>
    </location>
</feature>
<dbReference type="OrthoDB" id="203097at2759"/>
<evidence type="ECO:0000256" key="6">
    <source>
        <dbReference type="ARBA" id="ARBA00023136"/>
    </source>
</evidence>
<protein>
    <submittedName>
        <fullName evidence="9">BILE ACID-SODIUM SYMPORTER FAMILY PROTEIN</fullName>
    </submittedName>
</protein>
<sequence length="435" mass="45500">MVVVAAQRAGAAGLQLVQVQQASSARQWRNDVPVSSGCINVTRPSSHVCNKGSRCCNYKLEERRLLSTPQHSQRWAQFRKGICSRKGQRTRPTRAQAASFESSDTSEQGAASQSSSFARISSVLTNAFPVWVALSCALALYRPTLFTWIQGQLTIWALGLTMLGMGTTLSFDDFKLALRIPKSFLAGVALQYTVMPALGYLIAHFLGLPHHFAVGIILVACCPGGTASNIVTFLAQGNVALSVLMTAASTFLAVVMTPLLTAWLAGTLVAVDAWGLFSSTLQVVLLPVLLGAALNRAFPLATAAIGHVAPLFAVFTVAAICGSAIGANAAAIWASGASLALAVFLLHSGGFCLGYTLAKLLGLDESSARTISIEVGMQNSVLGVVLATQNFPNPLTAAPCAVSSVCHSVIASVLAGVWRMADRRKHGDTAAAAGT</sequence>
<gene>
    <name evidence="9" type="ORF">KFL_007390010</name>
</gene>
<comment type="subcellular location">
    <subcellularLocation>
        <location evidence="2">Membrane</location>
        <topology evidence="2">Multi-pass membrane protein</topology>
    </subcellularLocation>
    <subcellularLocation>
        <location evidence="1">Plastid</location>
        <location evidence="1">Chloroplast envelope</location>
    </subcellularLocation>
</comment>
<dbReference type="InterPro" id="IPR004710">
    <property type="entry name" value="Bilac:Na_transpt"/>
</dbReference>
<dbReference type="GO" id="GO:0009941">
    <property type="term" value="C:chloroplast envelope"/>
    <property type="evidence" value="ECO:0007669"/>
    <property type="project" value="UniProtKB-ARBA"/>
</dbReference>
<evidence type="ECO:0000256" key="8">
    <source>
        <dbReference type="SAM" id="Phobius"/>
    </source>
</evidence>
<dbReference type="OMA" id="NWVQPKW"/>
<evidence type="ECO:0000256" key="2">
    <source>
        <dbReference type="ARBA" id="ARBA00004141"/>
    </source>
</evidence>
<evidence type="ECO:0000256" key="3">
    <source>
        <dbReference type="ARBA" id="ARBA00006528"/>
    </source>
</evidence>
<feature type="transmembrane region" description="Helical" evidence="8">
    <location>
        <begin position="339"/>
        <end position="358"/>
    </location>
</feature>
<dbReference type="PANTHER" id="PTHR10361:SF28">
    <property type="entry name" value="P3 PROTEIN-RELATED"/>
    <property type="match status" value="1"/>
</dbReference>
<dbReference type="Pfam" id="PF01758">
    <property type="entry name" value="SBF"/>
    <property type="match status" value="1"/>
</dbReference>
<evidence type="ECO:0000256" key="1">
    <source>
        <dbReference type="ARBA" id="ARBA00004119"/>
    </source>
</evidence>
<feature type="transmembrane region" description="Helical" evidence="8">
    <location>
        <begin position="241"/>
        <end position="264"/>
    </location>
</feature>
<feature type="transmembrane region" description="Helical" evidence="8">
    <location>
        <begin position="183"/>
        <end position="206"/>
    </location>
</feature>
<organism evidence="9 10">
    <name type="scientific">Klebsormidium nitens</name>
    <name type="common">Green alga</name>
    <name type="synonym">Ulothrix nitens</name>
    <dbReference type="NCBI Taxonomy" id="105231"/>
    <lineage>
        <taxon>Eukaryota</taxon>
        <taxon>Viridiplantae</taxon>
        <taxon>Streptophyta</taxon>
        <taxon>Klebsormidiophyceae</taxon>
        <taxon>Klebsormidiales</taxon>
        <taxon>Klebsormidiaceae</taxon>
        <taxon>Klebsormidium</taxon>
    </lineage>
</organism>
<keyword evidence="6 8" id="KW-0472">Membrane</keyword>
<proteinExistence type="inferred from homology"/>
<dbReference type="InterPro" id="IPR038770">
    <property type="entry name" value="Na+/solute_symporter_sf"/>
</dbReference>
<evidence type="ECO:0000256" key="5">
    <source>
        <dbReference type="ARBA" id="ARBA00022989"/>
    </source>
</evidence>
<feature type="region of interest" description="Disordered" evidence="7">
    <location>
        <begin position="85"/>
        <end position="108"/>
    </location>
</feature>
<evidence type="ECO:0000313" key="10">
    <source>
        <dbReference type="Proteomes" id="UP000054558"/>
    </source>
</evidence>
<dbReference type="Gene3D" id="1.20.1530.20">
    <property type="match status" value="1"/>
</dbReference>
<keyword evidence="10" id="KW-1185">Reference proteome</keyword>
<feature type="transmembrane region" description="Helical" evidence="8">
    <location>
        <begin position="310"/>
        <end position="333"/>
    </location>
</feature>
<evidence type="ECO:0000256" key="7">
    <source>
        <dbReference type="SAM" id="MobiDB-lite"/>
    </source>
</evidence>
<dbReference type="GO" id="GO:0016020">
    <property type="term" value="C:membrane"/>
    <property type="evidence" value="ECO:0007669"/>
    <property type="project" value="UniProtKB-SubCell"/>
</dbReference>
<feature type="transmembrane region" description="Helical" evidence="8">
    <location>
        <begin position="123"/>
        <end position="141"/>
    </location>
</feature>
<feature type="transmembrane region" description="Helical" evidence="8">
    <location>
        <begin position="212"/>
        <end position="234"/>
    </location>
</feature>
<feature type="transmembrane region" description="Helical" evidence="8">
    <location>
        <begin position="276"/>
        <end position="298"/>
    </location>
</feature>
<dbReference type="PANTHER" id="PTHR10361">
    <property type="entry name" value="SODIUM-BILE ACID COTRANSPORTER"/>
    <property type="match status" value="1"/>
</dbReference>
<reference evidence="9 10" key="1">
    <citation type="journal article" date="2014" name="Nat. Commun.">
        <title>Klebsormidium flaccidum genome reveals primary factors for plant terrestrial adaptation.</title>
        <authorList>
            <person name="Hori K."/>
            <person name="Maruyama F."/>
            <person name="Fujisawa T."/>
            <person name="Togashi T."/>
            <person name="Yamamoto N."/>
            <person name="Seo M."/>
            <person name="Sato S."/>
            <person name="Yamada T."/>
            <person name="Mori H."/>
            <person name="Tajima N."/>
            <person name="Moriyama T."/>
            <person name="Ikeuchi M."/>
            <person name="Watanabe M."/>
            <person name="Wada H."/>
            <person name="Kobayashi K."/>
            <person name="Saito M."/>
            <person name="Masuda T."/>
            <person name="Sasaki-Sekimoto Y."/>
            <person name="Mashiguchi K."/>
            <person name="Awai K."/>
            <person name="Shimojima M."/>
            <person name="Masuda S."/>
            <person name="Iwai M."/>
            <person name="Nobusawa T."/>
            <person name="Narise T."/>
            <person name="Kondo S."/>
            <person name="Saito H."/>
            <person name="Sato R."/>
            <person name="Murakawa M."/>
            <person name="Ihara Y."/>
            <person name="Oshima-Yamada Y."/>
            <person name="Ohtaka K."/>
            <person name="Satoh M."/>
            <person name="Sonobe K."/>
            <person name="Ishii M."/>
            <person name="Ohtani R."/>
            <person name="Kanamori-Sato M."/>
            <person name="Honoki R."/>
            <person name="Miyazaki D."/>
            <person name="Mochizuki H."/>
            <person name="Umetsu J."/>
            <person name="Higashi K."/>
            <person name="Shibata D."/>
            <person name="Kamiya Y."/>
            <person name="Sato N."/>
            <person name="Nakamura Y."/>
            <person name="Tabata S."/>
            <person name="Ida S."/>
            <person name="Kurokawa K."/>
            <person name="Ohta H."/>
        </authorList>
    </citation>
    <scope>NUCLEOTIDE SEQUENCE [LARGE SCALE GENOMIC DNA]</scope>
    <source>
        <strain evidence="9 10">NIES-2285</strain>
    </source>
</reference>
<accession>A0A1Y1IRB7</accession>
<keyword evidence="5 8" id="KW-1133">Transmembrane helix</keyword>
<keyword evidence="4 8" id="KW-0812">Transmembrane</keyword>
<name>A0A1Y1IRB7_KLENI</name>
<dbReference type="InterPro" id="IPR002657">
    <property type="entry name" value="BilAc:Na_symport/Acr3"/>
</dbReference>
<evidence type="ECO:0000313" key="9">
    <source>
        <dbReference type="EMBL" id="GAQ91177.1"/>
    </source>
</evidence>
<dbReference type="EMBL" id="DF237688">
    <property type="protein sequence ID" value="GAQ91177.1"/>
    <property type="molecule type" value="Genomic_DNA"/>
</dbReference>
<dbReference type="AlphaFoldDB" id="A0A1Y1IRB7"/>
<evidence type="ECO:0000256" key="4">
    <source>
        <dbReference type="ARBA" id="ARBA00022692"/>
    </source>
</evidence>